<organism evidence="2 3">
    <name type="scientific">Candidatus Onthovivens merdipullorum</name>
    <dbReference type="NCBI Taxonomy" id="2840889"/>
    <lineage>
        <taxon>Bacteria</taxon>
        <taxon>Bacillati</taxon>
        <taxon>Bacillota</taxon>
        <taxon>Bacilli</taxon>
        <taxon>Bacillales</taxon>
        <taxon>Candidatus Onthovivens</taxon>
    </lineage>
</organism>
<dbReference type="Proteomes" id="UP000823613">
    <property type="component" value="Unassembled WGS sequence"/>
</dbReference>
<evidence type="ECO:0000313" key="2">
    <source>
        <dbReference type="EMBL" id="MBO8428216.1"/>
    </source>
</evidence>
<evidence type="ECO:0000259" key="1">
    <source>
        <dbReference type="Pfam" id="PF06452"/>
    </source>
</evidence>
<dbReference type="InterPro" id="IPR008969">
    <property type="entry name" value="CarboxyPept-like_regulatory"/>
</dbReference>
<accession>A0A9D9DJ94</accession>
<dbReference type="GO" id="GO:0030246">
    <property type="term" value="F:carbohydrate binding"/>
    <property type="evidence" value="ECO:0007669"/>
    <property type="project" value="InterPro"/>
</dbReference>
<evidence type="ECO:0000313" key="3">
    <source>
        <dbReference type="Proteomes" id="UP000823613"/>
    </source>
</evidence>
<comment type="caution">
    <text evidence="2">The sequence shown here is derived from an EMBL/GenBank/DDBJ whole genome shotgun (WGS) entry which is preliminary data.</text>
</comment>
<dbReference type="InterPro" id="IPR010502">
    <property type="entry name" value="Carb-bd_dom_fam9"/>
</dbReference>
<feature type="domain" description="Carbohydrate-binding" evidence="1">
    <location>
        <begin position="86"/>
        <end position="210"/>
    </location>
</feature>
<dbReference type="EMBL" id="JADIMY010000126">
    <property type="protein sequence ID" value="MBO8428216.1"/>
    <property type="molecule type" value="Genomic_DNA"/>
</dbReference>
<dbReference type="Pfam" id="PF06452">
    <property type="entry name" value="CBM9_1"/>
    <property type="match status" value="1"/>
</dbReference>
<protein>
    <recommendedName>
        <fullName evidence="1">Carbohydrate-binding domain-containing protein</fullName>
    </recommendedName>
</protein>
<dbReference type="GO" id="GO:0004553">
    <property type="term" value="F:hydrolase activity, hydrolyzing O-glycosyl compounds"/>
    <property type="evidence" value="ECO:0007669"/>
    <property type="project" value="InterPro"/>
</dbReference>
<dbReference type="Gene3D" id="2.60.40.1190">
    <property type="match status" value="1"/>
</dbReference>
<sequence>MKKILSVLGLSLVSGITLFSCNNRNNENASLSSLVETHNPFDYDGNFTAPELAVDGIKEEAYDLYGTETLYINKGGSNEMATTIYRGNDGLYFFFEVKDNNLLTEGNEAGDAVTRSDSCELYLDTDNDGGNAPQRDDFQLNFAVNNKTRIFQGSGQSWGSWTGLVQYENVLNGTLNDDSDIDIGWNLEVMIPYKELGVDKNDDFGIALGRVDKVGLGSQPNTDYFWYGLPFNGAVINPQIPNEYAVYIGNQLYSKDDVPTIRNVFGVVKDSAGNVLVDVKVALNDEEVMTSSDGIFRFDSFALFNENTLTFEKSGYFNRTITFSNSDVTEEDFDLGDVYLIGTSETINTTFTGTIKNVYDGNIRDAIVSFNDQSVKTDEDGNFTLEVSFKESATLTISKDGYTTNEFVVDSNLFNQNGISDLGTIDLRKNAETVSLSNGLSLSFSRGLNDILFTVSKENATEVSSGTLTIYVDAKATGVTPNNQNDYQFVFNVSSMSLTRASTLGSQSTPVSNDGFTFKKIDSNTTILNLRYEAINTAPLEVIGFTFAYKASGNDSEVISLNYDNNQTNIDSPLTYVRLATDNHLYNATNNLGGEVDPYNYANLGSIRVGNGNFNTSVTRDDSSSVFFKFNYDFDFSDSYASLYIDTNVNPTETRDEKTFEIIFNGEGTITSFSNFNSDGTTKNSLNDEIDNLIITTKNNQITLQIPNEILNIKSNSTIGVSYTITVNEVTSVWTFDNELFRHEIPVTNPSEYVRIDSTNVITTDPLSYTNLSTVGGKSDNTVTASTLRYQLSRSLENGITIKVTNLTRDFADEYKKDENIEFYLDTGDSARFGESAYGDVTGIHRDSNTFMFRLGGDGELSLIRKYRDGNSGYTEYKEEDVTRLGIKVTTVNATTRSIFIPYSFLNEISSEDIIGFTCGVYNNRLNGGKGDWCPYNYRVDRYSENAARYLRIDADGNIIDDSDLF</sequence>
<reference evidence="2" key="2">
    <citation type="journal article" date="2021" name="PeerJ">
        <title>Extensive microbial diversity within the chicken gut microbiome revealed by metagenomics and culture.</title>
        <authorList>
            <person name="Gilroy R."/>
            <person name="Ravi A."/>
            <person name="Getino M."/>
            <person name="Pursley I."/>
            <person name="Horton D.L."/>
            <person name="Alikhan N.F."/>
            <person name="Baker D."/>
            <person name="Gharbi K."/>
            <person name="Hall N."/>
            <person name="Watson M."/>
            <person name="Adriaenssens E.M."/>
            <person name="Foster-Nyarko E."/>
            <person name="Jarju S."/>
            <person name="Secka A."/>
            <person name="Antonio M."/>
            <person name="Oren A."/>
            <person name="Chaudhuri R.R."/>
            <person name="La Ragione R."/>
            <person name="Hildebrand F."/>
            <person name="Pallen M.J."/>
        </authorList>
    </citation>
    <scope>NUCLEOTIDE SEQUENCE</scope>
    <source>
        <strain evidence="2">11159</strain>
    </source>
</reference>
<proteinExistence type="predicted"/>
<dbReference type="PROSITE" id="PS51257">
    <property type="entry name" value="PROKAR_LIPOPROTEIN"/>
    <property type="match status" value="1"/>
</dbReference>
<name>A0A9D9DJ94_9BACL</name>
<dbReference type="Gene3D" id="2.60.40.1120">
    <property type="entry name" value="Carboxypeptidase-like, regulatory domain"/>
    <property type="match status" value="1"/>
</dbReference>
<gene>
    <name evidence="2" type="ORF">IAC58_06715</name>
</gene>
<dbReference type="SUPFAM" id="SSF49344">
    <property type="entry name" value="CBD9-like"/>
    <property type="match status" value="1"/>
</dbReference>
<dbReference type="SUPFAM" id="SSF49464">
    <property type="entry name" value="Carboxypeptidase regulatory domain-like"/>
    <property type="match status" value="2"/>
</dbReference>
<dbReference type="AlphaFoldDB" id="A0A9D9DJ94"/>
<dbReference type="GO" id="GO:0016052">
    <property type="term" value="P:carbohydrate catabolic process"/>
    <property type="evidence" value="ECO:0007669"/>
    <property type="project" value="InterPro"/>
</dbReference>
<reference evidence="2" key="1">
    <citation type="submission" date="2020-10" db="EMBL/GenBank/DDBJ databases">
        <authorList>
            <person name="Gilroy R."/>
        </authorList>
    </citation>
    <scope>NUCLEOTIDE SEQUENCE</scope>
    <source>
        <strain evidence="2">11159</strain>
    </source>
</reference>